<reference evidence="2 3" key="1">
    <citation type="journal article" date="2018" name="Nat. Ecol. Evol.">
        <title>Pezizomycetes genomes reveal the molecular basis of ectomycorrhizal truffle lifestyle.</title>
        <authorList>
            <person name="Murat C."/>
            <person name="Payen T."/>
            <person name="Noel B."/>
            <person name="Kuo A."/>
            <person name="Morin E."/>
            <person name="Chen J."/>
            <person name="Kohler A."/>
            <person name="Krizsan K."/>
            <person name="Balestrini R."/>
            <person name="Da Silva C."/>
            <person name="Montanini B."/>
            <person name="Hainaut M."/>
            <person name="Levati E."/>
            <person name="Barry K.W."/>
            <person name="Belfiori B."/>
            <person name="Cichocki N."/>
            <person name="Clum A."/>
            <person name="Dockter R.B."/>
            <person name="Fauchery L."/>
            <person name="Guy J."/>
            <person name="Iotti M."/>
            <person name="Le Tacon F."/>
            <person name="Lindquist E.A."/>
            <person name="Lipzen A."/>
            <person name="Malagnac F."/>
            <person name="Mello A."/>
            <person name="Molinier V."/>
            <person name="Miyauchi S."/>
            <person name="Poulain J."/>
            <person name="Riccioni C."/>
            <person name="Rubini A."/>
            <person name="Sitrit Y."/>
            <person name="Splivallo R."/>
            <person name="Traeger S."/>
            <person name="Wang M."/>
            <person name="Zifcakova L."/>
            <person name="Wipf D."/>
            <person name="Zambonelli A."/>
            <person name="Paolocci F."/>
            <person name="Nowrousian M."/>
            <person name="Ottonello S."/>
            <person name="Baldrian P."/>
            <person name="Spatafora J.W."/>
            <person name="Henrissat B."/>
            <person name="Nagy L.G."/>
            <person name="Aury J.M."/>
            <person name="Wincker P."/>
            <person name="Grigoriev I.V."/>
            <person name="Bonfante P."/>
            <person name="Martin F.M."/>
        </authorList>
    </citation>
    <scope>NUCLEOTIDE SEQUENCE [LARGE SCALE GENOMIC DNA]</scope>
    <source>
        <strain evidence="2 3">RN42</strain>
    </source>
</reference>
<keyword evidence="3" id="KW-1185">Reference proteome</keyword>
<accession>A0A3N4IQ00</accession>
<evidence type="ECO:0000313" key="3">
    <source>
        <dbReference type="Proteomes" id="UP000275078"/>
    </source>
</evidence>
<sequence length="346" mass="38660">MSNDGVELNAYNCLILISYSDSEFPFVKRQPESLCSCKCSSHSRRPLLTDPILPPPPPGTVLTSGSAYLHGITFQDARFFPVRTLYGYILHIYKVVEDRISIAFAEQVEADANSDAENDNDADSGVGIQATPYIPDFVPDNFSEARRKFSAWGEKNGLASGQVEEKTRLKKRLVREDLIHMLAWVHWELTGVVLAIFFADKRLLKCPYFGEITRELCEGLEWSDKETKELTEMWLIGHLSNGDDTMEELVPESPNKVADEAGTGTRNTEVNEKTNTRESASSEEYSGNPDNMSSGANYEAINSVGEVPPSLFDLNEHDWVHVWEVSLSTLTNANKGIFLATQVLKK</sequence>
<organism evidence="2 3">
    <name type="scientific">Ascobolus immersus RN42</name>
    <dbReference type="NCBI Taxonomy" id="1160509"/>
    <lineage>
        <taxon>Eukaryota</taxon>
        <taxon>Fungi</taxon>
        <taxon>Dikarya</taxon>
        <taxon>Ascomycota</taxon>
        <taxon>Pezizomycotina</taxon>
        <taxon>Pezizomycetes</taxon>
        <taxon>Pezizales</taxon>
        <taxon>Ascobolaceae</taxon>
        <taxon>Ascobolus</taxon>
    </lineage>
</organism>
<evidence type="ECO:0000313" key="2">
    <source>
        <dbReference type="EMBL" id="RPA87846.1"/>
    </source>
</evidence>
<name>A0A3N4IQ00_ASCIM</name>
<gene>
    <name evidence="2" type="ORF">BJ508DRAFT_301068</name>
</gene>
<dbReference type="EMBL" id="ML119646">
    <property type="protein sequence ID" value="RPA87846.1"/>
    <property type="molecule type" value="Genomic_DNA"/>
</dbReference>
<protein>
    <submittedName>
        <fullName evidence="2">Uncharacterized protein</fullName>
    </submittedName>
</protein>
<feature type="region of interest" description="Disordered" evidence="1">
    <location>
        <begin position="254"/>
        <end position="297"/>
    </location>
</feature>
<evidence type="ECO:0000256" key="1">
    <source>
        <dbReference type="SAM" id="MobiDB-lite"/>
    </source>
</evidence>
<proteinExistence type="predicted"/>
<dbReference type="AlphaFoldDB" id="A0A3N4IQ00"/>
<dbReference type="Proteomes" id="UP000275078">
    <property type="component" value="Unassembled WGS sequence"/>
</dbReference>
<feature type="compositionally biased region" description="Polar residues" evidence="1">
    <location>
        <begin position="277"/>
        <end position="296"/>
    </location>
</feature>